<dbReference type="Proteomes" id="UP000251960">
    <property type="component" value="Chromosome 5"/>
</dbReference>
<protein>
    <submittedName>
        <fullName evidence="1">Uncharacterized protein</fullName>
    </submittedName>
</protein>
<comment type="caution">
    <text evidence="1">The sequence shown here is derived from an EMBL/GenBank/DDBJ whole genome shotgun (WGS) entry which is preliminary data.</text>
</comment>
<dbReference type="EMBL" id="NCVQ01000006">
    <property type="protein sequence ID" value="PWZ21293.1"/>
    <property type="molecule type" value="Genomic_DNA"/>
</dbReference>
<dbReference type="AlphaFoldDB" id="A0A3L6EL59"/>
<evidence type="ECO:0000313" key="1">
    <source>
        <dbReference type="EMBL" id="PWZ21293.1"/>
    </source>
</evidence>
<sequence>SLKSSLVTKETKHGLNSSTRVLFNF</sequence>
<gene>
    <name evidence="1" type="ORF">Zm00014a_040102</name>
</gene>
<accession>A0A3L6EL59</accession>
<reference evidence="1" key="1">
    <citation type="journal article" date="2018" name="Nat. Genet.">
        <title>Extensive intraspecific gene order and gene structural variations between Mo17 and other maize genomes.</title>
        <authorList>
            <person name="Sun S."/>
            <person name="Zhou Y."/>
            <person name="Chen J."/>
            <person name="Shi J."/>
            <person name="Zhao H."/>
            <person name="Zhao H."/>
            <person name="Song W."/>
            <person name="Zhang M."/>
            <person name="Cui Y."/>
            <person name="Dong X."/>
            <person name="Liu H."/>
            <person name="Ma X."/>
            <person name="Jiao Y."/>
            <person name="Wang B."/>
            <person name="Wei X."/>
            <person name="Stein J.C."/>
            <person name="Glaubitz J.C."/>
            <person name="Lu F."/>
            <person name="Yu G."/>
            <person name="Liang C."/>
            <person name="Fengler K."/>
            <person name="Li B."/>
            <person name="Rafalski A."/>
            <person name="Schnable P.S."/>
            <person name="Ware D.H."/>
            <person name="Buckler E.S."/>
            <person name="Lai J."/>
        </authorList>
    </citation>
    <scope>NUCLEOTIDE SEQUENCE [LARGE SCALE GENOMIC DNA]</scope>
    <source>
        <tissue evidence="1">Seedling</tissue>
    </source>
</reference>
<organism evidence="1">
    <name type="scientific">Zea mays</name>
    <name type="common">Maize</name>
    <dbReference type="NCBI Taxonomy" id="4577"/>
    <lineage>
        <taxon>Eukaryota</taxon>
        <taxon>Viridiplantae</taxon>
        <taxon>Streptophyta</taxon>
        <taxon>Embryophyta</taxon>
        <taxon>Tracheophyta</taxon>
        <taxon>Spermatophyta</taxon>
        <taxon>Magnoliopsida</taxon>
        <taxon>Liliopsida</taxon>
        <taxon>Poales</taxon>
        <taxon>Poaceae</taxon>
        <taxon>PACMAD clade</taxon>
        <taxon>Panicoideae</taxon>
        <taxon>Andropogonodae</taxon>
        <taxon>Andropogoneae</taxon>
        <taxon>Tripsacinae</taxon>
        <taxon>Zea</taxon>
    </lineage>
</organism>
<name>A0A3L6EL59_MAIZE</name>
<proteinExistence type="predicted"/>
<feature type="non-terminal residue" evidence="1">
    <location>
        <position position="1"/>
    </location>
</feature>